<dbReference type="SUPFAM" id="SSF69322">
    <property type="entry name" value="Tricorn protease domain 2"/>
    <property type="match status" value="1"/>
</dbReference>
<evidence type="ECO:0000313" key="2">
    <source>
        <dbReference type="Proteomes" id="UP000264062"/>
    </source>
</evidence>
<accession>A0A350HBU4</accession>
<sequence length="645" mass="72036">MKKSLIAVTLILISLLIFSMETGKLNDIPSSVKSSLQLSSGIAAGKDFVIPGFKAQTILKNTDYPIYSMTEHNSRLLAGCGDAGRIIDISSGADIASFSEGEIVYSLLSVDKTTLFASIQPSGIIVRLTDKKIDTIFSFPDKSVNLLKKIGNTVYTAVGNELFAYKNGGFEKIVKVNDRNILYFEEIDGYIYISTEGAGKVIKYSIKENSQEVVFSLSSGEIQMFKKAGGRLIIAANMTLPMGDGTESFCGILLSVENSAIDTIAREDFPYSVSISAFDGILLGASVPGRCYYYDLKNYFYLGSLENDFIMSLYECEKCAYIGTAKSNSIIKLSGGDKPSDFLSSVIDAQKDVSITAFFPLTKKNGKFFVRTGDTYSIDSFWSGFMIVKPQMNESMSPSRYLQYRYSFNGSDDTLYNVSMFYKTKNHSPKFKSINIYPERIIPDYANTPEWEGEILYKRSFYPEIKDVNIYKSKRNIKFVIWNCFDIDQDKLDYDVYLISGENAFLAAKNISASYFVINLESFKEGYYKVKVTASDSSDNNDPLSAEIVSGEFYIDRTPCEFSDDIFEKNVLKFRVNDNSSLIDEVSYSVNGSIFKRVIPADGIYDSKSELFEIMIEREKNQSLSIVVKGTDSSGNSSIFSKVVK</sequence>
<dbReference type="Proteomes" id="UP000264062">
    <property type="component" value="Unassembled WGS sequence"/>
</dbReference>
<proteinExistence type="predicted"/>
<dbReference type="AlphaFoldDB" id="A0A350HBU4"/>
<comment type="caution">
    <text evidence="1">The sequence shown here is derived from an EMBL/GenBank/DDBJ whole genome shotgun (WGS) entry which is preliminary data.</text>
</comment>
<evidence type="ECO:0000313" key="1">
    <source>
        <dbReference type="EMBL" id="HAV93010.1"/>
    </source>
</evidence>
<reference evidence="1 2" key="1">
    <citation type="journal article" date="2018" name="Nat. Biotechnol.">
        <title>A standardized bacterial taxonomy based on genome phylogeny substantially revises the tree of life.</title>
        <authorList>
            <person name="Parks D.H."/>
            <person name="Chuvochina M."/>
            <person name="Waite D.W."/>
            <person name="Rinke C."/>
            <person name="Skarshewski A."/>
            <person name="Chaumeil P.A."/>
            <person name="Hugenholtz P."/>
        </authorList>
    </citation>
    <scope>NUCLEOTIDE SEQUENCE [LARGE SCALE GENOMIC DNA]</scope>
    <source>
        <strain evidence="1">UBA9956</strain>
    </source>
</reference>
<gene>
    <name evidence="1" type="ORF">DCW38_07530</name>
</gene>
<name>A0A350HBU4_UNCW3</name>
<organism evidence="1 2">
    <name type="scientific">candidate division WOR-3 bacterium</name>
    <dbReference type="NCBI Taxonomy" id="2052148"/>
    <lineage>
        <taxon>Bacteria</taxon>
        <taxon>Bacteria division WOR-3</taxon>
    </lineage>
</organism>
<protein>
    <submittedName>
        <fullName evidence="1">Uncharacterized protein</fullName>
    </submittedName>
</protein>
<dbReference type="EMBL" id="DMZY01000221">
    <property type="protein sequence ID" value="HAV93010.1"/>
    <property type="molecule type" value="Genomic_DNA"/>
</dbReference>